<evidence type="ECO:0000313" key="1">
    <source>
        <dbReference type="EMBL" id="EEF67587.1"/>
    </source>
</evidence>
<dbReference type="STRING" id="545696.HOLDEFILI_02251"/>
<gene>
    <name evidence="1" type="ORF">HOLDEFILI_02251</name>
</gene>
<comment type="caution">
    <text evidence="1">The sequence shown here is derived from an EMBL/GenBank/DDBJ whole genome shotgun (WGS) entry which is preliminary data.</text>
</comment>
<dbReference type="HOGENOM" id="CLU_3118627_0_0_9"/>
<evidence type="ECO:0000313" key="2">
    <source>
        <dbReference type="Proteomes" id="UP000005950"/>
    </source>
</evidence>
<dbReference type="EMBL" id="ACCF01000132">
    <property type="protein sequence ID" value="EEF67587.1"/>
    <property type="molecule type" value="Genomic_DNA"/>
</dbReference>
<dbReference type="RefSeq" id="WP_006059436.1">
    <property type="nucleotide sequence ID" value="NZ_GG657557.1"/>
</dbReference>
<protein>
    <submittedName>
        <fullName evidence="1">Uncharacterized protein</fullName>
    </submittedName>
</protein>
<reference evidence="1 2" key="1">
    <citation type="submission" date="2008-12" db="EMBL/GenBank/DDBJ databases">
        <authorList>
            <person name="Fulton L."/>
            <person name="Clifton S."/>
            <person name="Fulton B."/>
            <person name="Xu J."/>
            <person name="Minx P."/>
            <person name="Pepin K.H."/>
            <person name="Johnson M."/>
            <person name="Bhonagiri V."/>
            <person name="Nash W.E."/>
            <person name="Mardis E.R."/>
            <person name="Wilson R.K."/>
        </authorList>
    </citation>
    <scope>NUCLEOTIDE SEQUENCE [LARGE SCALE GENOMIC DNA]</scope>
    <source>
        <strain evidence="1 2">DSM 12042</strain>
    </source>
</reference>
<reference evidence="1 2" key="2">
    <citation type="submission" date="2009-02" db="EMBL/GenBank/DDBJ databases">
        <title>Draft genome sequence of Holdemania filiformis DSM 12042.</title>
        <authorList>
            <person name="Sudarsanam P."/>
            <person name="Ley R."/>
            <person name="Guruge J."/>
            <person name="Turnbaugh P.J."/>
            <person name="Mahowald M."/>
            <person name="Liep D."/>
            <person name="Gordon J."/>
        </authorList>
    </citation>
    <scope>NUCLEOTIDE SEQUENCE [LARGE SCALE GENOMIC DNA]</scope>
    <source>
        <strain evidence="1 2">DSM 12042</strain>
    </source>
</reference>
<dbReference type="AlphaFoldDB" id="B9Y8V1"/>
<accession>B9Y8V1</accession>
<dbReference type="Proteomes" id="UP000005950">
    <property type="component" value="Unassembled WGS sequence"/>
</dbReference>
<name>B9Y8V1_9FIRM</name>
<sequence length="50" mass="5517">MKLKTDGEREMLRIVSFFTGKVEGSEVKQPVSAAFLRVPPLPGLQEDGLD</sequence>
<organism evidence="1 2">
    <name type="scientific">Holdemania filiformis DSM 12042</name>
    <dbReference type="NCBI Taxonomy" id="545696"/>
    <lineage>
        <taxon>Bacteria</taxon>
        <taxon>Bacillati</taxon>
        <taxon>Bacillota</taxon>
        <taxon>Erysipelotrichia</taxon>
        <taxon>Erysipelotrichales</taxon>
        <taxon>Erysipelotrichaceae</taxon>
        <taxon>Holdemania</taxon>
    </lineage>
</organism>
<proteinExistence type="predicted"/>